<keyword evidence="7" id="KW-0325">Glycoprotein</keyword>
<feature type="domain" description="G-protein coupled receptors family 3 profile" evidence="11">
    <location>
        <begin position="361"/>
        <end position="502"/>
    </location>
</feature>
<reference evidence="12" key="1">
    <citation type="submission" date="2022-02" db="EMBL/GenBank/DDBJ databases">
        <authorList>
            <person name="Giguere J D."/>
        </authorList>
    </citation>
    <scope>NUCLEOTIDE SEQUENCE</scope>
    <source>
        <strain evidence="12">CCAP 1055/1</strain>
    </source>
</reference>
<feature type="transmembrane region" description="Helical" evidence="10">
    <location>
        <begin position="461"/>
        <end position="482"/>
    </location>
</feature>
<feature type="transmembrane region" description="Helical" evidence="10">
    <location>
        <begin position="293"/>
        <end position="312"/>
    </location>
</feature>
<comment type="subcellular location">
    <subcellularLocation>
        <location evidence="1">Membrane</location>
        <topology evidence="1">Multi-pass membrane protein</topology>
    </subcellularLocation>
</comment>
<organism evidence="12">
    <name type="scientific">Phaeodactylum tricornutum</name>
    <name type="common">Diatom</name>
    <dbReference type="NCBI Taxonomy" id="2850"/>
    <lineage>
        <taxon>Eukaryota</taxon>
        <taxon>Sar</taxon>
        <taxon>Stramenopiles</taxon>
        <taxon>Ochrophyta</taxon>
        <taxon>Bacillariophyta</taxon>
        <taxon>Bacillariophyceae</taxon>
        <taxon>Bacillariophycidae</taxon>
        <taxon>Naviculales</taxon>
        <taxon>Phaeodactylaceae</taxon>
        <taxon>Phaeodactylum</taxon>
    </lineage>
</organism>
<evidence type="ECO:0000256" key="1">
    <source>
        <dbReference type="ARBA" id="ARBA00004141"/>
    </source>
</evidence>
<dbReference type="PANTHER" id="PTHR10519">
    <property type="entry name" value="GABA-B RECEPTOR"/>
    <property type="match status" value="1"/>
</dbReference>
<dbReference type="InterPro" id="IPR017978">
    <property type="entry name" value="GPCR_3_C"/>
</dbReference>
<keyword evidence="8" id="KW-0807">Transducer</keyword>
<proteinExistence type="predicted"/>
<feature type="compositionally biased region" description="Polar residues" evidence="9">
    <location>
        <begin position="559"/>
        <end position="569"/>
    </location>
</feature>
<evidence type="ECO:0000256" key="5">
    <source>
        <dbReference type="ARBA" id="ARBA00023136"/>
    </source>
</evidence>
<feature type="region of interest" description="Disordered" evidence="9">
    <location>
        <begin position="535"/>
        <end position="572"/>
    </location>
</feature>
<evidence type="ECO:0000256" key="4">
    <source>
        <dbReference type="ARBA" id="ARBA00023040"/>
    </source>
</evidence>
<dbReference type="Pfam" id="PF00003">
    <property type="entry name" value="7tm_3"/>
    <property type="match status" value="1"/>
</dbReference>
<evidence type="ECO:0000256" key="7">
    <source>
        <dbReference type="ARBA" id="ARBA00023180"/>
    </source>
</evidence>
<dbReference type="GO" id="GO:0038039">
    <property type="term" value="C:G protein-coupled receptor heterodimeric complex"/>
    <property type="evidence" value="ECO:0007669"/>
    <property type="project" value="TreeGrafter"/>
</dbReference>
<protein>
    <recommendedName>
        <fullName evidence="11">G-protein coupled receptors family 3 profile domain-containing protein</fullName>
    </recommendedName>
</protein>
<keyword evidence="3 10" id="KW-1133">Transmembrane helix</keyword>
<keyword evidence="5 10" id="KW-0472">Membrane</keyword>
<feature type="transmembrane region" description="Helical" evidence="10">
    <location>
        <begin position="494"/>
        <end position="514"/>
    </location>
</feature>
<evidence type="ECO:0000313" key="12">
    <source>
        <dbReference type="EMBL" id="CAG9285875.1"/>
    </source>
</evidence>
<evidence type="ECO:0000256" key="8">
    <source>
        <dbReference type="ARBA" id="ARBA00023224"/>
    </source>
</evidence>
<dbReference type="PANTHER" id="PTHR10519:SF20">
    <property type="entry name" value="G-PROTEIN COUPLED RECEPTOR 156-RELATED"/>
    <property type="match status" value="1"/>
</dbReference>
<gene>
    <name evidence="12" type="ORF">PTTT1_LOCUS30489</name>
</gene>
<evidence type="ECO:0000256" key="10">
    <source>
        <dbReference type="SAM" id="Phobius"/>
    </source>
</evidence>
<sequence length="741" mass="82317">MGTEQICWITPADADDNRDAIPFPNPLIETFRMPANSEVTLLRSCPEGNVLSATAPDEYSIYKEVLRTGRWYDYHLEATLDLRTLQGDEFISDQGNFVAVQVLVCLLSSSGFCSPFVHEQANERLEALDVVEELKTGDEHGGTHVHSPYVLVEVPRDTGPVYKISLKVPLQVNDPGSFFAIGAVQMYSMGDDGSLNRFDMANALSDYRLLAYQDPPVLVNVPSAVLSFSYVAISIASLAILYLLVETIRHRNNQVLQLSQAPFLIVFLGAALVTTVATFLLEPRNDLFCRASTPIILIGVQLIFAIAIGRLWRIHAVISPLLLSTLRGRSHPHQMEGSGVNGFTRKVLTCFTHCVSCFGDRTAPKSLRKKVSSLQLSLVVCAFVLPQIILQMLSVTLQPMEKVYEFNAERSNGRAVCQIGVDVAQSFARYGFLLFVFMLFVLLAMAYSTRNLPSLLNETHVIFDSVVTTIILIVLGVSIVFVSDDVSTSPAVPYLVWVTVTISLMLNSSIRTMLPKLRMIWSGEVVLVSRLVSDQGDHSSDGHENVTGLYPPPTDNRNESYSSNQYPSTHKSRSEEVIEDLVQFEKESTQFDNASLTLVSQCGPAKPSLPDEYIVGTKCDVATPDEPIAQDRKDCDQFAKRRQSDVIVINHNEAPARRLVLKMLDCQKQLARINERIMCGLTVSEEDWLLTRRLSHRLASTLSDEVKFSWEDEMVLLSATGQPDGGREESGNELSRMNNVI</sequence>
<feature type="compositionally biased region" description="Basic and acidic residues" evidence="9">
    <location>
        <begin position="535"/>
        <end position="544"/>
    </location>
</feature>
<dbReference type="Proteomes" id="UP000836788">
    <property type="component" value="Chromosome 21"/>
</dbReference>
<evidence type="ECO:0000259" key="11">
    <source>
        <dbReference type="Pfam" id="PF00003"/>
    </source>
</evidence>
<feature type="transmembrane region" description="Helical" evidence="10">
    <location>
        <begin position="224"/>
        <end position="245"/>
    </location>
</feature>
<feature type="transmembrane region" description="Helical" evidence="10">
    <location>
        <begin position="374"/>
        <end position="393"/>
    </location>
</feature>
<feature type="region of interest" description="Disordered" evidence="9">
    <location>
        <begin position="720"/>
        <end position="741"/>
    </location>
</feature>
<feature type="transmembrane region" description="Helical" evidence="10">
    <location>
        <begin position="430"/>
        <end position="449"/>
    </location>
</feature>
<dbReference type="GO" id="GO:0007214">
    <property type="term" value="P:gamma-aminobutyric acid signaling pathway"/>
    <property type="evidence" value="ECO:0007669"/>
    <property type="project" value="TreeGrafter"/>
</dbReference>
<evidence type="ECO:0000256" key="9">
    <source>
        <dbReference type="SAM" id="MobiDB-lite"/>
    </source>
</evidence>
<evidence type="ECO:0000256" key="6">
    <source>
        <dbReference type="ARBA" id="ARBA00023170"/>
    </source>
</evidence>
<accession>A0A8J9X5A9</accession>
<feature type="transmembrane region" description="Helical" evidence="10">
    <location>
        <begin position="261"/>
        <end position="281"/>
    </location>
</feature>
<keyword evidence="2 10" id="KW-0812">Transmembrane</keyword>
<evidence type="ECO:0000256" key="3">
    <source>
        <dbReference type="ARBA" id="ARBA00022989"/>
    </source>
</evidence>
<keyword evidence="4" id="KW-0297">G-protein coupled receptor</keyword>
<keyword evidence="6" id="KW-0675">Receptor</keyword>
<dbReference type="InterPro" id="IPR002455">
    <property type="entry name" value="GPCR3_GABA-B"/>
</dbReference>
<dbReference type="AlphaFoldDB" id="A0A8J9X5A9"/>
<feature type="compositionally biased region" description="Polar residues" evidence="9">
    <location>
        <begin position="732"/>
        <end position="741"/>
    </location>
</feature>
<name>A0A8J9X5A9_PHATR</name>
<dbReference type="EMBL" id="OU594962">
    <property type="protein sequence ID" value="CAG9285875.1"/>
    <property type="molecule type" value="Genomic_DNA"/>
</dbReference>
<evidence type="ECO:0000256" key="2">
    <source>
        <dbReference type="ARBA" id="ARBA00022692"/>
    </source>
</evidence>
<dbReference type="GO" id="GO:0004965">
    <property type="term" value="F:G protein-coupled GABA receptor activity"/>
    <property type="evidence" value="ECO:0007669"/>
    <property type="project" value="InterPro"/>
</dbReference>